<organism evidence="1 2">
    <name type="scientific">Tsukamurella paurometabola (strain ATCC 8368 / DSM 20162 / CCUG 35730 / CIP 100753 / JCM 10117 / KCTC 9821 / NBRC 16120 / NCIMB 702349 / NCTC 13040)</name>
    <name type="common">Corynebacterium paurometabolum</name>
    <dbReference type="NCBI Taxonomy" id="521096"/>
    <lineage>
        <taxon>Bacteria</taxon>
        <taxon>Bacillati</taxon>
        <taxon>Actinomycetota</taxon>
        <taxon>Actinomycetes</taxon>
        <taxon>Mycobacteriales</taxon>
        <taxon>Tsukamurellaceae</taxon>
        <taxon>Tsukamurella</taxon>
    </lineage>
</organism>
<reference evidence="1 2" key="2">
    <citation type="journal article" date="2011" name="Stand. Genomic Sci.">
        <title>Complete genome sequence of Tsukamurella paurometabola type strain (no. 33).</title>
        <authorList>
            <person name="Munk A.C."/>
            <person name="Lapidus A."/>
            <person name="Lucas S."/>
            <person name="Nolan M."/>
            <person name="Tice H."/>
            <person name="Cheng J.F."/>
            <person name="Del Rio T.G."/>
            <person name="Goodwin L."/>
            <person name="Pitluck S."/>
            <person name="Liolios K."/>
            <person name="Huntemann M."/>
            <person name="Ivanova N."/>
            <person name="Mavromatis K."/>
            <person name="Mikhailova N."/>
            <person name="Pati A."/>
            <person name="Chen A."/>
            <person name="Palaniappan K."/>
            <person name="Tapia R."/>
            <person name="Han C."/>
            <person name="Land M."/>
            <person name="Hauser L."/>
            <person name="Chang Y.J."/>
            <person name="Jeffries C.D."/>
            <person name="Brettin T."/>
            <person name="Yasawong M."/>
            <person name="Brambilla E.M."/>
            <person name="Rohde M."/>
            <person name="Sikorski J."/>
            <person name="Goker M."/>
            <person name="Detter J.C."/>
            <person name="Woyke T."/>
            <person name="Bristow J."/>
            <person name="Eisen J.A."/>
            <person name="Markowitz V."/>
            <person name="Hugenholtz P."/>
            <person name="Kyrpides N.C."/>
            <person name="Klenk H.P."/>
        </authorList>
    </citation>
    <scope>NUCLEOTIDE SEQUENCE [LARGE SCALE GENOMIC DNA]</scope>
    <source>
        <strain evidence="2">ATCC 8368 / DSM 20162 / CCUG 35730 / CIP 100753 / JCM 10117 / KCTC 9821 / NBRC 16120 / NCIMB 702349 / NCTC 13040</strain>
    </source>
</reference>
<dbReference type="RefSeq" id="WP_013128459.1">
    <property type="nucleotide sequence ID" value="NC_014158.1"/>
</dbReference>
<proteinExistence type="predicted"/>
<dbReference type="AlphaFoldDB" id="D5UMI9"/>
<keyword evidence="2" id="KW-1185">Reference proteome</keyword>
<reference evidence="2" key="1">
    <citation type="submission" date="2010-03" db="EMBL/GenBank/DDBJ databases">
        <title>The complete chromosome of Tsukamurella paurometabola DSM 20162.</title>
        <authorList>
            <consortium name="US DOE Joint Genome Institute (JGI-PGF)"/>
            <person name="Lucas S."/>
            <person name="Copeland A."/>
            <person name="Lapidus A."/>
            <person name="Glavina del Rio T."/>
            <person name="Dalin E."/>
            <person name="Tice H."/>
            <person name="Bruce D."/>
            <person name="Goodwin L."/>
            <person name="Pitluck S."/>
            <person name="Kyrpides N."/>
            <person name="Mavromatis K."/>
            <person name="Ivanova N."/>
            <person name="Mikhailova N."/>
            <person name="Munk A.C."/>
            <person name="Brettin T."/>
            <person name="Detter J.C."/>
            <person name="Tapia R."/>
            <person name="Han C."/>
            <person name="Larimer F."/>
            <person name="Land M."/>
            <person name="Hauser L."/>
            <person name="Markowitz V."/>
            <person name="Cheng J.-F."/>
            <person name="Hugenholtz P."/>
            <person name="Woyke T."/>
            <person name="Wu D."/>
            <person name="Jando M."/>
            <person name="Brambilla E."/>
            <person name="Klenk H.-P."/>
            <person name="Eisen J.A."/>
        </authorList>
    </citation>
    <scope>NUCLEOTIDE SEQUENCE [LARGE SCALE GENOMIC DNA]</scope>
    <source>
        <strain evidence="2">ATCC 8368 / DSM 20162 / CCUG 35730 / CIP 100753 / JCM 10117 / KCTC 9821 / NBRC 16120 / NCIMB 702349 / NCTC 13040</strain>
    </source>
</reference>
<dbReference type="Proteomes" id="UP000001213">
    <property type="component" value="Chromosome"/>
</dbReference>
<evidence type="ECO:0000313" key="1">
    <source>
        <dbReference type="EMBL" id="ADG80463.1"/>
    </source>
</evidence>
<sequence length="423" mass="45548">MTEEFWNERESLQRIRDYARERLAGPWAVLGVVMLRAIANTPPNVVIPAMVGTPASLNLFVGFVGPSGHGKGVSDGVGRRYWTPAAAVPEFPVGSGEGLAAAFQPDDEGTPELEAAIFSTSEVDTLKALGERSGTTLFPALRQIAMGEQIGQKNAKAETTRVVRAQTYRACLSVGIQPERAGTLLQDAGGGTPQRFVWLPVSDPHAPDEAIDDIEPLIPEAPGQLVPAPGEDVYAIPFPDVARAAVRQHRLRVLREDPDVDPLDGHALLTRCKVAVALMLIEGRTIVSDDDWRLAGDVLKKSNSVRAGLIEATETAARIANRARALAAAERETVIEDRQVRRAADGILRYLRNHDGPQARSAVRCSIKSNLRVDFDTALTVLVDAGDIAVRDDGQHQKITLTEGGQVLQLPAQGWTGPPLVHP</sequence>
<dbReference type="eggNOG" id="ENOG502ZBKQ">
    <property type="taxonomic scope" value="Bacteria"/>
</dbReference>
<gene>
    <name evidence="1" type="ordered locus">Tpau_3890</name>
</gene>
<dbReference type="STRING" id="521096.Tpau_3890"/>
<evidence type="ECO:0000313" key="2">
    <source>
        <dbReference type="Proteomes" id="UP000001213"/>
    </source>
</evidence>
<name>D5UMI9_TSUPD</name>
<evidence type="ECO:0008006" key="3">
    <source>
        <dbReference type="Google" id="ProtNLM"/>
    </source>
</evidence>
<accession>D5UMI9</accession>
<dbReference type="KEGG" id="tpr:Tpau_3890"/>
<dbReference type="HOGENOM" id="CLU_029916_0_0_11"/>
<protein>
    <recommendedName>
        <fullName evidence="3">DUF3987 domain-containing protein</fullName>
    </recommendedName>
</protein>
<dbReference type="EMBL" id="CP001966">
    <property type="protein sequence ID" value="ADG80463.1"/>
    <property type="molecule type" value="Genomic_DNA"/>
</dbReference>